<dbReference type="GeneID" id="87899781"/>
<comment type="caution">
    <text evidence="2">The sequence shown here is derived from an EMBL/GenBank/DDBJ whole genome shotgun (WGS) entry which is preliminary data.</text>
</comment>
<evidence type="ECO:0000313" key="2">
    <source>
        <dbReference type="EMBL" id="KAK4642625.1"/>
    </source>
</evidence>
<proteinExistence type="predicted"/>
<dbReference type="RefSeq" id="XP_062731601.1">
    <property type="nucleotide sequence ID" value="XM_062880299.1"/>
</dbReference>
<gene>
    <name evidence="2" type="ORF">QC761_511368</name>
</gene>
<dbReference type="Proteomes" id="UP001322138">
    <property type="component" value="Unassembled WGS sequence"/>
</dbReference>
<evidence type="ECO:0000313" key="3">
    <source>
        <dbReference type="Proteomes" id="UP001322138"/>
    </source>
</evidence>
<organism evidence="2 3">
    <name type="scientific">Podospora bellae-mahoneyi</name>
    <dbReference type="NCBI Taxonomy" id="2093777"/>
    <lineage>
        <taxon>Eukaryota</taxon>
        <taxon>Fungi</taxon>
        <taxon>Dikarya</taxon>
        <taxon>Ascomycota</taxon>
        <taxon>Pezizomycotina</taxon>
        <taxon>Sordariomycetes</taxon>
        <taxon>Sordariomycetidae</taxon>
        <taxon>Sordariales</taxon>
        <taxon>Podosporaceae</taxon>
        <taxon>Podospora</taxon>
    </lineage>
</organism>
<reference evidence="2 3" key="1">
    <citation type="journal article" date="2023" name="bioRxiv">
        <title>High-quality genome assemblies of four members of thePodospora anserinaspecies complex.</title>
        <authorList>
            <person name="Ament-Velasquez S.L."/>
            <person name="Vogan A.A."/>
            <person name="Wallerman O."/>
            <person name="Hartmann F."/>
            <person name="Gautier V."/>
            <person name="Silar P."/>
            <person name="Giraud T."/>
            <person name="Johannesson H."/>
        </authorList>
    </citation>
    <scope>NUCLEOTIDE SEQUENCE [LARGE SCALE GENOMIC DNA]</scope>
    <source>
        <strain evidence="2 3">CBS 112042</strain>
    </source>
</reference>
<dbReference type="Pfam" id="PF20150">
    <property type="entry name" value="2EXR"/>
    <property type="match status" value="1"/>
</dbReference>
<keyword evidence="3" id="KW-1185">Reference proteome</keyword>
<name>A0ABR0FHU1_9PEZI</name>
<sequence length="327" mass="37799">MTSNTTTFPQFQQFPAEIRCQIWRYCFRQRTISIGYRRDHWWTYVNLWPLRDLTQPIATVCYDALHEAVFHRKPVEPALSHAFKPIQWLNHSTDTLYIQPPDSYEDNALSLDAKALFEWLFSSGITISFHHRLLSDWKIWEDCPDDGTPHELWRQLKEAAQTRCLQVVVMESDLHLTRDETLSTGLWGPFAEPGDIAYSRPDKFLGTSQLQRGHAIWRALSLSFANRLDDGVEVGCQVVDSVNEWRERVSSMAQTSSTWFDQETRRALASQAGNGSVGVVHLPPATPPPVMFQQRRENWIRLCDDVNPEALVPVAKLQWRLHGQTRV</sequence>
<feature type="domain" description="2EXR" evidence="1">
    <location>
        <begin position="8"/>
        <end position="96"/>
    </location>
</feature>
<accession>A0ABR0FHU1</accession>
<dbReference type="InterPro" id="IPR045518">
    <property type="entry name" value="2EXR"/>
</dbReference>
<dbReference type="EMBL" id="JAFFGZ010000007">
    <property type="protein sequence ID" value="KAK4642625.1"/>
    <property type="molecule type" value="Genomic_DNA"/>
</dbReference>
<protein>
    <recommendedName>
        <fullName evidence="1">2EXR domain-containing protein</fullName>
    </recommendedName>
</protein>
<evidence type="ECO:0000259" key="1">
    <source>
        <dbReference type="Pfam" id="PF20150"/>
    </source>
</evidence>